<comment type="similarity">
    <text evidence="1">Belongs to the SorC transcriptional regulatory family.</text>
</comment>
<comment type="caution">
    <text evidence="6">The sequence shown here is derived from an EMBL/GenBank/DDBJ whole genome shotgun (WGS) entry which is preliminary data.</text>
</comment>
<keyword evidence="4" id="KW-0804">Transcription</keyword>
<dbReference type="GO" id="GO:0030246">
    <property type="term" value="F:carbohydrate binding"/>
    <property type="evidence" value="ECO:0007669"/>
    <property type="project" value="InterPro"/>
</dbReference>
<dbReference type="InterPro" id="IPR051054">
    <property type="entry name" value="SorC_transcr_regulators"/>
</dbReference>
<dbReference type="AlphaFoldDB" id="A0A917DC90"/>
<dbReference type="SUPFAM" id="SSF100950">
    <property type="entry name" value="NagB/RpiA/CoA transferase-like"/>
    <property type="match status" value="1"/>
</dbReference>
<dbReference type="Gene3D" id="1.10.10.10">
    <property type="entry name" value="Winged helix-like DNA-binding domain superfamily/Winged helix DNA-binding domain"/>
    <property type="match status" value="1"/>
</dbReference>
<dbReference type="Pfam" id="PF04198">
    <property type="entry name" value="Sugar-bind"/>
    <property type="match status" value="1"/>
</dbReference>
<evidence type="ECO:0000256" key="3">
    <source>
        <dbReference type="ARBA" id="ARBA00023125"/>
    </source>
</evidence>
<organism evidence="6 7">
    <name type="scientific">Microbacterium faecale</name>
    <dbReference type="NCBI Taxonomy" id="1804630"/>
    <lineage>
        <taxon>Bacteria</taxon>
        <taxon>Bacillati</taxon>
        <taxon>Actinomycetota</taxon>
        <taxon>Actinomycetes</taxon>
        <taxon>Micrococcales</taxon>
        <taxon>Microbacteriaceae</taxon>
        <taxon>Microbacterium</taxon>
    </lineage>
</organism>
<keyword evidence="7" id="KW-1185">Reference proteome</keyword>
<reference evidence="6" key="1">
    <citation type="journal article" date="2014" name="Int. J. Syst. Evol. Microbiol.">
        <title>Complete genome sequence of Corynebacterium casei LMG S-19264T (=DSM 44701T), isolated from a smear-ripened cheese.</title>
        <authorList>
            <consortium name="US DOE Joint Genome Institute (JGI-PGF)"/>
            <person name="Walter F."/>
            <person name="Albersmeier A."/>
            <person name="Kalinowski J."/>
            <person name="Ruckert C."/>
        </authorList>
    </citation>
    <scope>NUCLEOTIDE SEQUENCE</scope>
    <source>
        <strain evidence="6">CGMCC 1.15152</strain>
    </source>
</reference>
<evidence type="ECO:0000313" key="7">
    <source>
        <dbReference type="Proteomes" id="UP000633205"/>
    </source>
</evidence>
<feature type="domain" description="Sugar-binding" evidence="5">
    <location>
        <begin position="63"/>
        <end position="307"/>
    </location>
</feature>
<evidence type="ECO:0000313" key="6">
    <source>
        <dbReference type="EMBL" id="GGD28046.1"/>
    </source>
</evidence>
<protein>
    <submittedName>
        <fullName evidence="6">DNA-binding transcriptional regulator</fullName>
    </submittedName>
</protein>
<gene>
    <name evidence="6" type="ORF">GCM10010915_05080</name>
</gene>
<sequence length="309" mass="32611">MGPDELIRVAYVAQRHYRDGHSRIEIAAELGLSRFKVARMLDKARDLGIVRIEIAAPDTIDPELSIGLQNRFGLTHAVAVTTAGEAPKTIQQALGKAAAGLLREIVTEEDLLGFTAGRTLGAAVNHLEELPSCDVVALGGVAGPVREHGVEIIRRVARASGGESYPIFAPMLVQDEQTAHALRNDRIIVDAYAKFDAISKGVVAIGSWDPADSQLYDAAAEQGVADDLVAAGVVGEVCATLFDRDGHIIDAIDHRSISITADQLRAVPEVIAVAGGPTKTDAVRAALRTGLIDSLVTDAALAERLLATP</sequence>
<reference evidence="6" key="2">
    <citation type="submission" date="2020-09" db="EMBL/GenBank/DDBJ databases">
        <authorList>
            <person name="Sun Q."/>
            <person name="Zhou Y."/>
        </authorList>
    </citation>
    <scope>NUCLEOTIDE SEQUENCE</scope>
    <source>
        <strain evidence="6">CGMCC 1.15152</strain>
    </source>
</reference>
<dbReference type="EMBL" id="BMHO01000001">
    <property type="protein sequence ID" value="GGD28046.1"/>
    <property type="molecule type" value="Genomic_DNA"/>
</dbReference>
<name>A0A917DC90_9MICO</name>
<keyword evidence="2" id="KW-0805">Transcription regulation</keyword>
<evidence type="ECO:0000259" key="5">
    <source>
        <dbReference type="Pfam" id="PF04198"/>
    </source>
</evidence>
<dbReference type="InterPro" id="IPR036388">
    <property type="entry name" value="WH-like_DNA-bd_sf"/>
</dbReference>
<dbReference type="GO" id="GO:0003677">
    <property type="term" value="F:DNA binding"/>
    <property type="evidence" value="ECO:0007669"/>
    <property type="project" value="UniProtKB-KW"/>
</dbReference>
<evidence type="ECO:0000256" key="4">
    <source>
        <dbReference type="ARBA" id="ARBA00023163"/>
    </source>
</evidence>
<dbReference type="Gene3D" id="3.40.50.1360">
    <property type="match status" value="1"/>
</dbReference>
<evidence type="ECO:0000256" key="1">
    <source>
        <dbReference type="ARBA" id="ARBA00010466"/>
    </source>
</evidence>
<accession>A0A917DC90</accession>
<dbReference type="PANTHER" id="PTHR34294:SF1">
    <property type="entry name" value="TRANSCRIPTIONAL REGULATOR LSRR"/>
    <property type="match status" value="1"/>
</dbReference>
<keyword evidence="3 6" id="KW-0238">DNA-binding</keyword>
<dbReference type="RefSeq" id="WP_188710744.1">
    <property type="nucleotide sequence ID" value="NZ_BMHO01000001.1"/>
</dbReference>
<dbReference type="PANTHER" id="PTHR34294">
    <property type="entry name" value="TRANSCRIPTIONAL REGULATOR-RELATED"/>
    <property type="match status" value="1"/>
</dbReference>
<dbReference type="Proteomes" id="UP000633205">
    <property type="component" value="Unassembled WGS sequence"/>
</dbReference>
<dbReference type="InterPro" id="IPR007324">
    <property type="entry name" value="Sugar-bd_dom_put"/>
</dbReference>
<evidence type="ECO:0000256" key="2">
    <source>
        <dbReference type="ARBA" id="ARBA00023015"/>
    </source>
</evidence>
<dbReference type="InterPro" id="IPR037171">
    <property type="entry name" value="NagB/RpiA_transferase-like"/>
</dbReference>
<proteinExistence type="inferred from homology"/>